<dbReference type="SUPFAM" id="SSF47090">
    <property type="entry name" value="PGBD-like"/>
    <property type="match status" value="1"/>
</dbReference>
<proteinExistence type="predicted"/>
<keyword evidence="2" id="KW-0812">Transmembrane</keyword>
<organism evidence="4 5">
    <name type="scientific">Starkeya nomas</name>
    <dbReference type="NCBI Taxonomy" id="2666134"/>
    <lineage>
        <taxon>Bacteria</taxon>
        <taxon>Pseudomonadati</taxon>
        <taxon>Pseudomonadota</taxon>
        <taxon>Alphaproteobacteria</taxon>
        <taxon>Hyphomicrobiales</taxon>
        <taxon>Xanthobacteraceae</taxon>
        <taxon>Starkeya</taxon>
    </lineage>
</organism>
<evidence type="ECO:0000259" key="3">
    <source>
        <dbReference type="Pfam" id="PF01471"/>
    </source>
</evidence>
<feature type="transmembrane region" description="Helical" evidence="2">
    <location>
        <begin position="35"/>
        <end position="55"/>
    </location>
</feature>
<reference evidence="4 5" key="1">
    <citation type="submission" date="2019-12" db="EMBL/GenBank/DDBJ databases">
        <authorList>
            <person name="Reyes-Prieto M."/>
        </authorList>
    </citation>
    <scope>NUCLEOTIDE SEQUENCE [LARGE SCALE GENOMIC DNA]</scope>
    <source>
        <strain evidence="4">HF14-78462</strain>
    </source>
</reference>
<name>A0A5S9NDH1_9HYPH</name>
<keyword evidence="5" id="KW-1185">Reference proteome</keyword>
<dbReference type="EMBL" id="CACSAS010000001">
    <property type="protein sequence ID" value="CAA0088010.1"/>
    <property type="molecule type" value="Genomic_DNA"/>
</dbReference>
<dbReference type="Gene3D" id="1.10.101.10">
    <property type="entry name" value="PGBD-like superfamily/PGBD"/>
    <property type="match status" value="1"/>
</dbReference>
<feature type="region of interest" description="Disordered" evidence="1">
    <location>
        <begin position="60"/>
        <end position="133"/>
    </location>
</feature>
<feature type="compositionally biased region" description="Pro residues" evidence="1">
    <location>
        <begin position="120"/>
        <end position="132"/>
    </location>
</feature>
<dbReference type="InterPro" id="IPR002477">
    <property type="entry name" value="Peptidoglycan-bd-like"/>
</dbReference>
<dbReference type="InterPro" id="IPR036366">
    <property type="entry name" value="PGBDSf"/>
</dbReference>
<dbReference type="InterPro" id="IPR036365">
    <property type="entry name" value="PGBD-like_sf"/>
</dbReference>
<feature type="compositionally biased region" description="Low complexity" evidence="1">
    <location>
        <begin position="88"/>
        <end position="119"/>
    </location>
</feature>
<keyword evidence="2" id="KW-1133">Transmembrane helix</keyword>
<dbReference type="Proteomes" id="UP000433050">
    <property type="component" value="Unassembled WGS sequence"/>
</dbReference>
<evidence type="ECO:0000256" key="1">
    <source>
        <dbReference type="SAM" id="MobiDB-lite"/>
    </source>
</evidence>
<evidence type="ECO:0000313" key="4">
    <source>
        <dbReference type="EMBL" id="CAA0088010.1"/>
    </source>
</evidence>
<dbReference type="RefSeq" id="WP_159597866.1">
    <property type="nucleotide sequence ID" value="NZ_CACSAS010000001.1"/>
</dbReference>
<dbReference type="Pfam" id="PF01471">
    <property type="entry name" value="PG_binding_1"/>
    <property type="match status" value="1"/>
</dbReference>
<evidence type="ECO:0000313" key="5">
    <source>
        <dbReference type="Proteomes" id="UP000433050"/>
    </source>
</evidence>
<dbReference type="AlphaFoldDB" id="A0A5S9NDH1"/>
<gene>
    <name evidence="4" type="ORF">STARVERO_00608</name>
</gene>
<accession>A0A5S9NDH1</accession>
<feature type="domain" description="Peptidoglycan binding-like" evidence="3">
    <location>
        <begin position="167"/>
        <end position="218"/>
    </location>
</feature>
<evidence type="ECO:0000256" key="2">
    <source>
        <dbReference type="SAM" id="Phobius"/>
    </source>
</evidence>
<keyword evidence="2" id="KW-0472">Membrane</keyword>
<sequence>MPRSYASDLLVDEIDLGSERVAIPSFRAGWRRSDLFMMVLAAAASTAILFNALGLQQGRSGTMPRQAAAPTPTAAPADIRQVNGSGGAAPQAATSAPQAAPAASAPAQPETPPASLAVAPLPPTKPAPPAPRPAAVAAAPAALPAPAPVANASPAGLVPPGEVPVSPRIMDVQKALARLGYGPIRIDGKLGATTEEAIQRFERDRRLPVTGQLSDRVIRELNAVAGLSIQ</sequence>
<feature type="compositionally biased region" description="Low complexity" evidence="1">
    <location>
        <begin position="67"/>
        <end position="77"/>
    </location>
</feature>
<protein>
    <recommendedName>
        <fullName evidence="3">Peptidoglycan binding-like domain-containing protein</fullName>
    </recommendedName>
</protein>